<dbReference type="AlphaFoldDB" id="A0A448WBY8"/>
<keyword evidence="2 4" id="KW-1133">Transmembrane helix</keyword>
<proteinExistence type="predicted"/>
<dbReference type="Proteomes" id="UP000784294">
    <property type="component" value="Unassembled WGS sequence"/>
</dbReference>
<comment type="caution">
    <text evidence="5">The sequence shown here is derived from an EMBL/GenBank/DDBJ whole genome shotgun (WGS) entry which is preliminary data.</text>
</comment>
<evidence type="ECO:0000256" key="3">
    <source>
        <dbReference type="ARBA" id="ARBA00023136"/>
    </source>
</evidence>
<evidence type="ECO:0000313" key="5">
    <source>
        <dbReference type="EMBL" id="VEL08014.1"/>
    </source>
</evidence>
<dbReference type="GO" id="GO:0016020">
    <property type="term" value="C:membrane"/>
    <property type="evidence" value="ECO:0007669"/>
    <property type="project" value="InterPro"/>
</dbReference>
<dbReference type="GO" id="GO:0005524">
    <property type="term" value="F:ATP binding"/>
    <property type="evidence" value="ECO:0007669"/>
    <property type="project" value="InterPro"/>
</dbReference>
<gene>
    <name evidence="5" type="ORF">PXEA_LOCUS1454</name>
</gene>
<keyword evidence="3 4" id="KW-0472">Membrane</keyword>
<dbReference type="OrthoDB" id="6500128at2759"/>
<feature type="transmembrane region" description="Helical" evidence="4">
    <location>
        <begin position="12"/>
        <end position="34"/>
    </location>
</feature>
<dbReference type="InterPro" id="IPR036640">
    <property type="entry name" value="ABC1_TM_sf"/>
</dbReference>
<sequence>MATEASYLTCLSGARIGEVCEALVLIVTTLTIAFLNGWKLALVALIFTPLLMASGIFQHSQCLRKNI</sequence>
<reference evidence="5" key="1">
    <citation type="submission" date="2018-11" db="EMBL/GenBank/DDBJ databases">
        <authorList>
            <consortium name="Pathogen Informatics"/>
        </authorList>
    </citation>
    <scope>NUCLEOTIDE SEQUENCE</scope>
</reference>
<evidence type="ECO:0000256" key="1">
    <source>
        <dbReference type="ARBA" id="ARBA00022692"/>
    </source>
</evidence>
<dbReference type="EMBL" id="CAAALY010002953">
    <property type="protein sequence ID" value="VEL08014.1"/>
    <property type="molecule type" value="Genomic_DNA"/>
</dbReference>
<name>A0A448WBY8_9PLAT</name>
<evidence type="ECO:0008006" key="7">
    <source>
        <dbReference type="Google" id="ProtNLM"/>
    </source>
</evidence>
<dbReference type="SUPFAM" id="SSF90123">
    <property type="entry name" value="ABC transporter transmembrane region"/>
    <property type="match status" value="1"/>
</dbReference>
<dbReference type="Gene3D" id="1.20.1560.10">
    <property type="entry name" value="ABC transporter type 1, transmembrane domain"/>
    <property type="match status" value="1"/>
</dbReference>
<evidence type="ECO:0000256" key="2">
    <source>
        <dbReference type="ARBA" id="ARBA00022989"/>
    </source>
</evidence>
<evidence type="ECO:0000313" key="6">
    <source>
        <dbReference type="Proteomes" id="UP000784294"/>
    </source>
</evidence>
<keyword evidence="6" id="KW-1185">Reference proteome</keyword>
<protein>
    <recommendedName>
        <fullName evidence="7">ABC transmembrane type-1 domain-containing protein</fullName>
    </recommendedName>
</protein>
<feature type="transmembrane region" description="Helical" evidence="4">
    <location>
        <begin position="40"/>
        <end position="57"/>
    </location>
</feature>
<evidence type="ECO:0000256" key="4">
    <source>
        <dbReference type="SAM" id="Phobius"/>
    </source>
</evidence>
<accession>A0A448WBY8</accession>
<organism evidence="5 6">
    <name type="scientific">Protopolystoma xenopodis</name>
    <dbReference type="NCBI Taxonomy" id="117903"/>
    <lineage>
        <taxon>Eukaryota</taxon>
        <taxon>Metazoa</taxon>
        <taxon>Spiralia</taxon>
        <taxon>Lophotrochozoa</taxon>
        <taxon>Platyhelminthes</taxon>
        <taxon>Monogenea</taxon>
        <taxon>Polyopisthocotylea</taxon>
        <taxon>Polystomatidea</taxon>
        <taxon>Polystomatidae</taxon>
        <taxon>Protopolystoma</taxon>
    </lineage>
</organism>
<keyword evidence="1 4" id="KW-0812">Transmembrane</keyword>